<comment type="caution">
    <text evidence="1">The sequence shown here is derived from an EMBL/GenBank/DDBJ whole genome shotgun (WGS) entry which is preliminary data.</text>
</comment>
<dbReference type="EMBL" id="MQVM01000029">
    <property type="protein sequence ID" value="ONH71750.1"/>
    <property type="molecule type" value="Genomic_DNA"/>
</dbReference>
<sequence>MILGFPFVKDHGNKVDWENIEKETETSEIPDIEEQIESSDGNDLEETKENELIAIKSMRAVRRNLKNVDNYPLLLFVQTLRWC</sequence>
<dbReference type="Proteomes" id="UP000189274">
    <property type="component" value="Unassembled WGS sequence"/>
</dbReference>
<protein>
    <submittedName>
        <fullName evidence="1">Uncharacterized protein</fullName>
    </submittedName>
</protein>
<evidence type="ECO:0000313" key="2">
    <source>
        <dbReference type="Proteomes" id="UP000189274"/>
    </source>
</evidence>
<reference evidence="2" key="1">
    <citation type="journal article" date="2017" name="Genome Announc.">
        <title>Genome sequences of Cyberlindnera fabianii 65, Pichia kudriavzevii 129, and Saccharomyces cerevisiae 131 isolated from fermented masau fruits in Zimbabwe.</title>
        <authorList>
            <person name="van Rijswijck I.M.H."/>
            <person name="Derks M.F.L."/>
            <person name="Abee T."/>
            <person name="de Ridder D."/>
            <person name="Smid E.J."/>
        </authorList>
    </citation>
    <scope>NUCLEOTIDE SEQUENCE [LARGE SCALE GENOMIC DNA]</scope>
    <source>
        <strain evidence="2">129</strain>
    </source>
</reference>
<evidence type="ECO:0000313" key="1">
    <source>
        <dbReference type="EMBL" id="ONH71750.1"/>
    </source>
</evidence>
<gene>
    <name evidence="1" type="ORF">BOH78_4322</name>
</gene>
<name>A0A1V2LIX5_PICKU</name>
<organism evidence="1 2">
    <name type="scientific">Pichia kudriavzevii</name>
    <name type="common">Yeast</name>
    <name type="synonym">Issatchenkia orientalis</name>
    <dbReference type="NCBI Taxonomy" id="4909"/>
    <lineage>
        <taxon>Eukaryota</taxon>
        <taxon>Fungi</taxon>
        <taxon>Dikarya</taxon>
        <taxon>Ascomycota</taxon>
        <taxon>Saccharomycotina</taxon>
        <taxon>Pichiomycetes</taxon>
        <taxon>Pichiales</taxon>
        <taxon>Pichiaceae</taxon>
        <taxon>Pichia</taxon>
    </lineage>
</organism>
<dbReference type="AlphaFoldDB" id="A0A1V2LIX5"/>
<proteinExistence type="predicted"/>
<accession>A0A1V2LIX5</accession>